<feature type="compositionally biased region" description="Basic and acidic residues" evidence="1">
    <location>
        <begin position="217"/>
        <end position="226"/>
    </location>
</feature>
<evidence type="ECO:0000313" key="2">
    <source>
        <dbReference type="EMBL" id="CAE8615547.1"/>
    </source>
</evidence>
<keyword evidence="4" id="KW-1185">Reference proteome</keyword>
<evidence type="ECO:0000256" key="1">
    <source>
        <dbReference type="SAM" id="MobiDB-lite"/>
    </source>
</evidence>
<organism evidence="2 4">
    <name type="scientific">Polarella glacialis</name>
    <name type="common">Dinoflagellate</name>
    <dbReference type="NCBI Taxonomy" id="89957"/>
    <lineage>
        <taxon>Eukaryota</taxon>
        <taxon>Sar</taxon>
        <taxon>Alveolata</taxon>
        <taxon>Dinophyceae</taxon>
        <taxon>Suessiales</taxon>
        <taxon>Suessiaceae</taxon>
        <taxon>Polarella</taxon>
    </lineage>
</organism>
<gene>
    <name evidence="2" type="ORF">PGLA1383_LOCUS33261</name>
    <name evidence="3" type="ORF">PGLA2088_LOCUS24629</name>
</gene>
<dbReference type="Proteomes" id="UP000626109">
    <property type="component" value="Unassembled WGS sequence"/>
</dbReference>
<dbReference type="EMBL" id="CAJNNV010025657">
    <property type="protein sequence ID" value="CAE8615547.1"/>
    <property type="molecule type" value="Genomic_DNA"/>
</dbReference>
<evidence type="ECO:0000313" key="4">
    <source>
        <dbReference type="Proteomes" id="UP000654075"/>
    </source>
</evidence>
<reference evidence="2" key="1">
    <citation type="submission" date="2021-02" db="EMBL/GenBank/DDBJ databases">
        <authorList>
            <person name="Dougan E. K."/>
            <person name="Rhodes N."/>
            <person name="Thang M."/>
            <person name="Chan C."/>
        </authorList>
    </citation>
    <scope>NUCLEOTIDE SEQUENCE</scope>
</reference>
<proteinExistence type="predicted"/>
<feature type="region of interest" description="Disordered" evidence="1">
    <location>
        <begin position="300"/>
        <end position="357"/>
    </location>
</feature>
<sequence>MEGLGFAKSERRTFHDTPYVLSVSGDNESLSIEVEHADDGRRWRAKFAARFIEEITQRTGNAKKFDVFVRMLLSALSEESEAVYLDVLTARDLEMLRRHANPQGPPTTSTAGQSDKRYMILTYRAEFDKVHYPLPLPLDERSEEEMLRTMVGRLRSELTQANSAIAELEHKASSVAVSSAEAASLASLPRADDERLAKLQRQNSELDNAVQSLRREAEQLRSELRSRPATGSVPASQTEAEVHRMRSEVTKAKAEVKTLREELRQRETAAKRLAEKVAIELKAERQKADRLTAQVRKLEEEKRALGTRLTAASRGPSAERSRVASRTPSAERSRPQSRPPSRPQSGNRTPPVRPQSG</sequence>
<dbReference type="Proteomes" id="UP000654075">
    <property type="component" value="Unassembled WGS sequence"/>
</dbReference>
<dbReference type="OrthoDB" id="304452at2759"/>
<dbReference type="AlphaFoldDB" id="A0A813FS04"/>
<feature type="region of interest" description="Disordered" evidence="1">
    <location>
        <begin position="217"/>
        <end position="241"/>
    </location>
</feature>
<name>A0A813FS04_POLGL</name>
<comment type="caution">
    <text evidence="2">The sequence shown here is derived from an EMBL/GenBank/DDBJ whole genome shotgun (WGS) entry which is preliminary data.</text>
</comment>
<protein>
    <submittedName>
        <fullName evidence="2">Uncharacterized protein</fullName>
    </submittedName>
</protein>
<feature type="non-terminal residue" evidence="2">
    <location>
        <position position="1"/>
    </location>
</feature>
<dbReference type="OMA" id="YIEDITH"/>
<accession>A0A813FS04</accession>
<dbReference type="InterPro" id="IPR049733">
    <property type="entry name" value="CCDC61_N"/>
</dbReference>
<evidence type="ECO:0000313" key="3">
    <source>
        <dbReference type="EMBL" id="CAE8685744.1"/>
    </source>
</evidence>
<dbReference type="EMBL" id="CAJNNW010026477">
    <property type="protein sequence ID" value="CAE8685744.1"/>
    <property type="molecule type" value="Genomic_DNA"/>
</dbReference>
<dbReference type="CDD" id="cd22284">
    <property type="entry name" value="HD_CCDC61_N"/>
    <property type="match status" value="1"/>
</dbReference>